<feature type="transmembrane region" description="Helical" evidence="1">
    <location>
        <begin position="302"/>
        <end position="323"/>
    </location>
</feature>
<keyword evidence="1" id="KW-1133">Transmembrane helix</keyword>
<feature type="transmembrane region" description="Helical" evidence="1">
    <location>
        <begin position="50"/>
        <end position="77"/>
    </location>
</feature>
<proteinExistence type="predicted"/>
<feature type="transmembrane region" description="Helical" evidence="1">
    <location>
        <begin position="12"/>
        <end position="30"/>
    </location>
</feature>
<feature type="transmembrane region" description="Helical" evidence="1">
    <location>
        <begin position="217"/>
        <end position="239"/>
    </location>
</feature>
<keyword evidence="4" id="KW-1185">Reference proteome</keyword>
<accession>A0ABM6KQJ9</accession>
<evidence type="ECO:0000256" key="1">
    <source>
        <dbReference type="SAM" id="Phobius"/>
    </source>
</evidence>
<dbReference type="Proteomes" id="UP000195573">
    <property type="component" value="Chromosome"/>
</dbReference>
<reference evidence="3 4" key="1">
    <citation type="submission" date="2017-04" db="EMBL/GenBank/DDBJ databases">
        <title>Complete Genome Sequence of the Bacillus horikoshii 20a strain from Cuatro Cienegas, Coahuila, Mexico.</title>
        <authorList>
            <person name="Zarza E."/>
            <person name="Alcaraz L.D."/>
            <person name="Aguilar-Salinas B."/>
            <person name="Islas A."/>
            <person name="Olmedo-Alvarez G."/>
        </authorList>
    </citation>
    <scope>NUCLEOTIDE SEQUENCE [LARGE SCALE GENOMIC DNA]</scope>
    <source>
        <strain evidence="3 4">20a</strain>
    </source>
</reference>
<evidence type="ECO:0000313" key="3">
    <source>
        <dbReference type="EMBL" id="ART78584.1"/>
    </source>
</evidence>
<evidence type="ECO:0000313" key="4">
    <source>
        <dbReference type="Proteomes" id="UP000195573"/>
    </source>
</evidence>
<dbReference type="RefSeq" id="WP_034774366.1">
    <property type="nucleotide sequence ID" value="NZ_CP020880.1"/>
</dbReference>
<dbReference type="InterPro" id="IPR014226">
    <property type="entry name" value="Spore_IM_YlbJ"/>
</dbReference>
<keyword evidence="1" id="KW-0812">Transmembrane</keyword>
<evidence type="ECO:0000259" key="2">
    <source>
        <dbReference type="Pfam" id="PF07670"/>
    </source>
</evidence>
<sequence length="418" mass="46172">MKGVNRLDYSKVKTVIFAIIISLLTLSLILNPQASFQASVRGLNMWWDIVFPSLLPFLIISELLIGFGVVAFIGVILEPLMRPLFRVPGVGGFVWAMGMASGYPSGAKLTVRLRQENQITQIEGERLVSFTNSSNPLFIFGAIAVGFFHNPKVGIILAAAHYLGNICVGLIMRFYGPYYVSKRQEDLSRTPQKVSIRRAFSELHKTRLKNNKPIGKLLGDAVLSSVQTLLMVGGFLILFSVLNSMLSLFSVTAILAAIISVLLGIFDISKDLSYPLISGLFEITLGGKLTSEISGVSLMEQIIVTSFFLAFSGFSVQAQVASILAESDIRFKPFFLARILHGIFAAVITFILWHPLNQKLKGFETADGELPVFSPYLPEGFWETAFGLFQTYGPIFTITMLWIYLLLLLRGAVKNEHA</sequence>
<name>A0ABM6KQJ9_9BACI</name>
<gene>
    <name evidence="3" type="ORF">B4U37_09355</name>
</gene>
<dbReference type="InterPro" id="IPR011642">
    <property type="entry name" value="Gate_dom"/>
</dbReference>
<dbReference type="GeneID" id="96738627"/>
<feature type="transmembrane region" description="Helical" evidence="1">
    <location>
        <begin position="245"/>
        <end position="265"/>
    </location>
</feature>
<feature type="transmembrane region" description="Helical" evidence="1">
    <location>
        <begin position="391"/>
        <end position="409"/>
    </location>
</feature>
<feature type="domain" description="Nucleoside transporter/FeoB GTPase Gate" evidence="2">
    <location>
        <begin position="50"/>
        <end position="146"/>
    </location>
</feature>
<keyword evidence="1" id="KW-0472">Membrane</keyword>
<dbReference type="EMBL" id="CP020880">
    <property type="protein sequence ID" value="ART78584.1"/>
    <property type="molecule type" value="Genomic_DNA"/>
</dbReference>
<feature type="transmembrane region" description="Helical" evidence="1">
    <location>
        <begin position="154"/>
        <end position="175"/>
    </location>
</feature>
<feature type="transmembrane region" description="Helical" evidence="1">
    <location>
        <begin position="335"/>
        <end position="353"/>
    </location>
</feature>
<feature type="transmembrane region" description="Helical" evidence="1">
    <location>
        <begin position="127"/>
        <end position="148"/>
    </location>
</feature>
<organism evidence="3 4">
    <name type="scientific">Sutcliffiella horikoshii</name>
    <dbReference type="NCBI Taxonomy" id="79883"/>
    <lineage>
        <taxon>Bacteria</taxon>
        <taxon>Bacillati</taxon>
        <taxon>Bacillota</taxon>
        <taxon>Bacilli</taxon>
        <taxon>Bacillales</taxon>
        <taxon>Bacillaceae</taxon>
        <taxon>Sutcliffiella</taxon>
    </lineage>
</organism>
<dbReference type="NCBIfam" id="TIGR02871">
    <property type="entry name" value="spore_ylbJ"/>
    <property type="match status" value="1"/>
</dbReference>
<protein>
    <submittedName>
        <fullName evidence="3">Sporulation integral membrane protein YlbJ</fullName>
    </submittedName>
</protein>
<dbReference type="Pfam" id="PF07670">
    <property type="entry name" value="Gate"/>
    <property type="match status" value="1"/>
</dbReference>